<evidence type="ECO:0000256" key="1">
    <source>
        <dbReference type="SAM" id="MobiDB-lite"/>
    </source>
</evidence>
<dbReference type="AlphaFoldDB" id="A0A645C735"/>
<reference evidence="2" key="1">
    <citation type="submission" date="2019-08" db="EMBL/GenBank/DDBJ databases">
        <authorList>
            <person name="Kucharzyk K."/>
            <person name="Murdoch R.W."/>
            <person name="Higgins S."/>
            <person name="Loffler F."/>
        </authorList>
    </citation>
    <scope>NUCLEOTIDE SEQUENCE</scope>
</reference>
<sequence>MQNGIHYTTVGDDELDTGSHQDEGDAGCHAAHAFQQGMPNDLALGTRDKASTQPADEEEQPYDGQRIISQEGDDRGAEKDQNDEDNENTKEDAGSAQIGIAFKSDGGITLTVRLVFFEDQRGFRIAVNFTGIADQKPG</sequence>
<proteinExistence type="predicted"/>
<gene>
    <name evidence="2" type="ORF">SDC9_118096</name>
</gene>
<evidence type="ECO:0000313" key="2">
    <source>
        <dbReference type="EMBL" id="MPM71133.1"/>
    </source>
</evidence>
<feature type="region of interest" description="Disordered" evidence="1">
    <location>
        <begin position="1"/>
        <end position="96"/>
    </location>
</feature>
<accession>A0A645C735</accession>
<name>A0A645C735_9ZZZZ</name>
<comment type="caution">
    <text evidence="2">The sequence shown here is derived from an EMBL/GenBank/DDBJ whole genome shotgun (WGS) entry which is preliminary data.</text>
</comment>
<protein>
    <submittedName>
        <fullName evidence="2">Uncharacterized protein</fullName>
    </submittedName>
</protein>
<organism evidence="2">
    <name type="scientific">bioreactor metagenome</name>
    <dbReference type="NCBI Taxonomy" id="1076179"/>
    <lineage>
        <taxon>unclassified sequences</taxon>
        <taxon>metagenomes</taxon>
        <taxon>ecological metagenomes</taxon>
    </lineage>
</organism>
<dbReference type="EMBL" id="VSSQ01023919">
    <property type="protein sequence ID" value="MPM71133.1"/>
    <property type="molecule type" value="Genomic_DNA"/>
</dbReference>